<dbReference type="SUPFAM" id="SSF54523">
    <property type="entry name" value="Pili subunits"/>
    <property type="match status" value="1"/>
</dbReference>
<dbReference type="Proteomes" id="UP000307706">
    <property type="component" value="Unassembled WGS sequence"/>
</dbReference>
<evidence type="ECO:0000256" key="11">
    <source>
        <dbReference type="SAM" id="Phobius"/>
    </source>
</evidence>
<dbReference type="Gene3D" id="3.55.40.10">
    <property type="entry name" value="minor pseudopilin epsh domain"/>
    <property type="match status" value="1"/>
</dbReference>
<keyword evidence="7 11" id="KW-1133">Transmembrane helix</keyword>
<dbReference type="Pfam" id="PF12019">
    <property type="entry name" value="GspH"/>
    <property type="match status" value="1"/>
</dbReference>
<feature type="domain" description="General secretion pathway GspH" evidence="12">
    <location>
        <begin position="51"/>
        <end position="164"/>
    </location>
</feature>
<dbReference type="NCBIfam" id="TIGR02532">
    <property type="entry name" value="IV_pilin_GFxxxE"/>
    <property type="match status" value="1"/>
</dbReference>
<evidence type="ECO:0000256" key="6">
    <source>
        <dbReference type="ARBA" id="ARBA00022692"/>
    </source>
</evidence>
<evidence type="ECO:0000256" key="1">
    <source>
        <dbReference type="ARBA" id="ARBA00004377"/>
    </source>
</evidence>
<evidence type="ECO:0000256" key="8">
    <source>
        <dbReference type="ARBA" id="ARBA00023136"/>
    </source>
</evidence>
<dbReference type="OrthoDB" id="6315619at2"/>
<protein>
    <recommendedName>
        <fullName evidence="2">Type II secretion system protein H</fullName>
    </recommendedName>
    <alternativeName>
        <fullName evidence="10">General secretion pathway protein H</fullName>
    </alternativeName>
</protein>
<reference evidence="14" key="3">
    <citation type="submission" date="2019-09" db="EMBL/GenBank/DDBJ databases">
        <title>Co-occurence of chitin degradation, pigmentation and bioactivity in marine Pseudoalteromonas.</title>
        <authorList>
            <person name="Sonnenschein E.C."/>
            <person name="Bech P.K."/>
        </authorList>
    </citation>
    <scope>NUCLEOTIDE SEQUENCE</scope>
    <source>
        <strain evidence="14">S2231</strain>
        <strain evidence="15">S2233</strain>
    </source>
</reference>
<dbReference type="GO" id="GO:0015628">
    <property type="term" value="P:protein secretion by the type II secretion system"/>
    <property type="evidence" value="ECO:0007669"/>
    <property type="project" value="InterPro"/>
</dbReference>
<keyword evidence="6 11" id="KW-0812">Transmembrane</keyword>
<keyword evidence="8 11" id="KW-0472">Membrane</keyword>
<name>A0A5S3XU90_9GAMM</name>
<evidence type="ECO:0000256" key="9">
    <source>
        <dbReference type="ARBA" id="ARBA00025772"/>
    </source>
</evidence>
<evidence type="ECO:0000256" key="10">
    <source>
        <dbReference type="ARBA" id="ARBA00030775"/>
    </source>
</evidence>
<dbReference type="EMBL" id="PNCL01000020">
    <property type="protein sequence ID" value="TMP60963.1"/>
    <property type="molecule type" value="Genomic_DNA"/>
</dbReference>
<evidence type="ECO:0000256" key="7">
    <source>
        <dbReference type="ARBA" id="ARBA00022989"/>
    </source>
</evidence>
<dbReference type="InterPro" id="IPR022346">
    <property type="entry name" value="T2SS_GspH"/>
</dbReference>
<comment type="subcellular location">
    <subcellularLocation>
        <location evidence="1">Cell inner membrane</location>
        <topology evidence="1">Single-pass membrane protein</topology>
    </subcellularLocation>
</comment>
<evidence type="ECO:0000256" key="2">
    <source>
        <dbReference type="ARBA" id="ARBA00021549"/>
    </source>
</evidence>
<evidence type="ECO:0000256" key="5">
    <source>
        <dbReference type="ARBA" id="ARBA00022519"/>
    </source>
</evidence>
<organism evidence="14 16">
    <name type="scientific">Pseudoalteromonas citrea</name>
    <dbReference type="NCBI Taxonomy" id="43655"/>
    <lineage>
        <taxon>Bacteria</taxon>
        <taxon>Pseudomonadati</taxon>
        <taxon>Pseudomonadota</taxon>
        <taxon>Gammaproteobacteria</taxon>
        <taxon>Alteromonadales</taxon>
        <taxon>Pseudoalteromonadaceae</taxon>
        <taxon>Pseudoalteromonas</taxon>
    </lineage>
</organism>
<evidence type="ECO:0000256" key="3">
    <source>
        <dbReference type="ARBA" id="ARBA00022475"/>
    </source>
</evidence>
<gene>
    <name evidence="14" type="ORF">CWB96_05505</name>
    <name evidence="13" type="ORF">CWB97_02695</name>
</gene>
<feature type="transmembrane region" description="Helical" evidence="11">
    <location>
        <begin position="12"/>
        <end position="32"/>
    </location>
</feature>
<evidence type="ECO:0000313" key="16">
    <source>
        <dbReference type="Proteomes" id="UP000307706"/>
    </source>
</evidence>
<evidence type="ECO:0000313" key="15">
    <source>
        <dbReference type="Proteomes" id="UP000305730"/>
    </source>
</evidence>
<dbReference type="GO" id="GO:0005886">
    <property type="term" value="C:plasma membrane"/>
    <property type="evidence" value="ECO:0007669"/>
    <property type="project" value="UniProtKB-SubCell"/>
</dbReference>
<dbReference type="AlphaFoldDB" id="A0A5S3XU90"/>
<sequence>METKATVYQYGFTLFELIVSTAIVGIISLLSLASYSEIMSNHVPLQQLRLIKKSLNLARGQAVLLGKSITICPLIDNKCAHNQWHKSLSIFIDKGDWRILEPSDEIIITLDSVHNTHMFTYPRAAITFQPDGSIKGFTNGTFVYCTHVYNSTRQGAELTVSLTGRSRLRATKKCEL</sequence>
<keyword evidence="3" id="KW-1003">Cell membrane</keyword>
<dbReference type="InterPro" id="IPR045584">
    <property type="entry name" value="Pilin-like"/>
</dbReference>
<reference evidence="16" key="2">
    <citation type="submission" date="2019-06" db="EMBL/GenBank/DDBJ databases">
        <title>Co-occurence of chitin degradation, pigmentation and bioactivity in marine Pseudoalteromonas.</title>
        <authorList>
            <person name="Sonnenschein E.C."/>
            <person name="Bech P.K."/>
        </authorList>
    </citation>
    <scope>NUCLEOTIDE SEQUENCE [LARGE SCALE GENOMIC DNA]</scope>
    <source>
        <strain evidence="16">S2231</strain>
        <strain evidence="13">S2233</strain>
    </source>
</reference>
<evidence type="ECO:0000313" key="14">
    <source>
        <dbReference type="EMBL" id="TMP60963.1"/>
    </source>
</evidence>
<comment type="similarity">
    <text evidence="9">Belongs to the GSP H family.</text>
</comment>
<evidence type="ECO:0000256" key="4">
    <source>
        <dbReference type="ARBA" id="ARBA00022481"/>
    </source>
</evidence>
<comment type="caution">
    <text evidence="14">The sequence shown here is derived from an EMBL/GenBank/DDBJ whole genome shotgun (WGS) entry which is preliminary data.</text>
</comment>
<dbReference type="GO" id="GO:0015627">
    <property type="term" value="C:type II protein secretion system complex"/>
    <property type="evidence" value="ECO:0007669"/>
    <property type="project" value="InterPro"/>
</dbReference>
<dbReference type="EMBL" id="PNCK01000010">
    <property type="protein sequence ID" value="TMP46138.1"/>
    <property type="molecule type" value="Genomic_DNA"/>
</dbReference>
<dbReference type="Pfam" id="PF07963">
    <property type="entry name" value="N_methyl"/>
    <property type="match status" value="1"/>
</dbReference>
<proteinExistence type="inferred from homology"/>
<dbReference type="InterPro" id="IPR012902">
    <property type="entry name" value="N_methyl_site"/>
</dbReference>
<reference evidence="15 16" key="1">
    <citation type="submission" date="2017-12" db="EMBL/GenBank/DDBJ databases">
        <authorList>
            <person name="Paulsen S."/>
            <person name="Gram L.K."/>
        </authorList>
    </citation>
    <scope>NUCLEOTIDE SEQUENCE [LARGE SCALE GENOMIC DNA]</scope>
    <source>
        <strain evidence="14 16">S2231</strain>
        <strain evidence="13 15">S2233</strain>
    </source>
</reference>
<keyword evidence="15" id="KW-1185">Reference proteome</keyword>
<evidence type="ECO:0000313" key="13">
    <source>
        <dbReference type="EMBL" id="TMP46138.1"/>
    </source>
</evidence>
<keyword evidence="5" id="KW-0997">Cell inner membrane</keyword>
<accession>A0A5S3XU90</accession>
<dbReference type="RefSeq" id="WP_138594829.1">
    <property type="nucleotide sequence ID" value="NZ_PNCK01000010.1"/>
</dbReference>
<evidence type="ECO:0000259" key="12">
    <source>
        <dbReference type="Pfam" id="PF12019"/>
    </source>
</evidence>
<keyword evidence="4" id="KW-0488">Methylation</keyword>
<dbReference type="Proteomes" id="UP000305730">
    <property type="component" value="Unassembled WGS sequence"/>
</dbReference>